<dbReference type="EMBL" id="JAVRRF010000021">
    <property type="protein sequence ID" value="KAK5055010.1"/>
    <property type="molecule type" value="Genomic_DNA"/>
</dbReference>
<feature type="compositionally biased region" description="Polar residues" evidence="1">
    <location>
        <begin position="1"/>
        <end position="10"/>
    </location>
</feature>
<comment type="caution">
    <text evidence="2">The sequence shown here is derived from an EMBL/GenBank/DDBJ whole genome shotgun (WGS) entry which is preliminary data.</text>
</comment>
<gene>
    <name evidence="2" type="ORF">LTR69_008578</name>
</gene>
<dbReference type="Proteomes" id="UP001345691">
    <property type="component" value="Unassembled WGS sequence"/>
</dbReference>
<keyword evidence="3" id="KW-1185">Reference proteome</keyword>
<feature type="compositionally biased region" description="Basic and acidic residues" evidence="1">
    <location>
        <begin position="12"/>
        <end position="34"/>
    </location>
</feature>
<name>A0ABR0J327_9EURO</name>
<evidence type="ECO:0000313" key="2">
    <source>
        <dbReference type="EMBL" id="KAK5055010.1"/>
    </source>
</evidence>
<feature type="region of interest" description="Disordered" evidence="1">
    <location>
        <begin position="1"/>
        <end position="34"/>
    </location>
</feature>
<sequence>MFTSSITTVDSKPIDPEEFKRIHSQHDPRPERPKNAVDYEKLQTKQRAQVILDHYQLLMHYAIANDKKQSIPQTRVYFQKVTLGIATEPIIKNWFSDGL</sequence>
<organism evidence="2 3">
    <name type="scientific">Exophiala sideris</name>
    <dbReference type="NCBI Taxonomy" id="1016849"/>
    <lineage>
        <taxon>Eukaryota</taxon>
        <taxon>Fungi</taxon>
        <taxon>Dikarya</taxon>
        <taxon>Ascomycota</taxon>
        <taxon>Pezizomycotina</taxon>
        <taxon>Eurotiomycetes</taxon>
        <taxon>Chaetothyriomycetidae</taxon>
        <taxon>Chaetothyriales</taxon>
        <taxon>Herpotrichiellaceae</taxon>
        <taxon>Exophiala</taxon>
    </lineage>
</organism>
<evidence type="ECO:0000256" key="1">
    <source>
        <dbReference type="SAM" id="MobiDB-lite"/>
    </source>
</evidence>
<protein>
    <submittedName>
        <fullName evidence="2">Uncharacterized protein</fullName>
    </submittedName>
</protein>
<proteinExistence type="predicted"/>
<evidence type="ECO:0000313" key="3">
    <source>
        <dbReference type="Proteomes" id="UP001345691"/>
    </source>
</evidence>
<reference evidence="2 3" key="1">
    <citation type="submission" date="2023-08" db="EMBL/GenBank/DDBJ databases">
        <title>Black Yeasts Isolated from many extreme environments.</title>
        <authorList>
            <person name="Coleine C."/>
            <person name="Stajich J.E."/>
            <person name="Selbmann L."/>
        </authorList>
    </citation>
    <scope>NUCLEOTIDE SEQUENCE [LARGE SCALE GENOMIC DNA]</scope>
    <source>
        <strain evidence="2 3">CCFEE 6328</strain>
    </source>
</reference>
<accession>A0ABR0J327</accession>